<dbReference type="AlphaFoldDB" id="A0A1E3PC42"/>
<comment type="similarity">
    <text evidence="12">Belongs to the TRAFAC class myosin-kinesin ATPase superfamily. Kinesin family. KIN-5/BimC subfamily.</text>
</comment>
<evidence type="ECO:0000256" key="15">
    <source>
        <dbReference type="RuleBase" id="RU000394"/>
    </source>
</evidence>
<feature type="domain" description="Kinesin motor" evidence="17">
    <location>
        <begin position="3"/>
        <end position="339"/>
    </location>
</feature>
<dbReference type="STRING" id="683960.A0A1E3PC42"/>
<evidence type="ECO:0000256" key="6">
    <source>
        <dbReference type="ARBA" id="ARBA00022776"/>
    </source>
</evidence>
<keyword evidence="4 15" id="KW-0493">Microtubule</keyword>
<dbReference type="GO" id="GO:0005634">
    <property type="term" value="C:nucleus"/>
    <property type="evidence" value="ECO:0007669"/>
    <property type="project" value="TreeGrafter"/>
</dbReference>
<protein>
    <recommendedName>
        <fullName evidence="15">Kinesin-like protein</fullName>
    </recommendedName>
</protein>
<dbReference type="GO" id="GO:0030543">
    <property type="term" value="P:2-micrometer plasmid partitioning"/>
    <property type="evidence" value="ECO:0007669"/>
    <property type="project" value="EnsemblFungi"/>
</dbReference>
<dbReference type="GO" id="GO:0007018">
    <property type="term" value="P:microtubule-based movement"/>
    <property type="evidence" value="ECO:0007669"/>
    <property type="project" value="InterPro"/>
</dbReference>
<gene>
    <name evidence="18" type="ORF">WICANDRAFT_16592</name>
</gene>
<dbReference type="PANTHER" id="PTHR47970:SF12">
    <property type="entry name" value="KINESIN FAMILY MEMBER 11"/>
    <property type="match status" value="1"/>
</dbReference>
<evidence type="ECO:0000256" key="11">
    <source>
        <dbReference type="ARBA" id="ARBA00023306"/>
    </source>
</evidence>
<dbReference type="GO" id="GO:0008017">
    <property type="term" value="F:microtubule binding"/>
    <property type="evidence" value="ECO:0007669"/>
    <property type="project" value="InterPro"/>
</dbReference>
<keyword evidence="9 14" id="KW-0505">Motor protein</keyword>
<dbReference type="GO" id="GO:0098653">
    <property type="term" value="P:centromere clustering"/>
    <property type="evidence" value="ECO:0007669"/>
    <property type="project" value="EnsemblFungi"/>
</dbReference>
<feature type="non-terminal residue" evidence="18">
    <location>
        <position position="1"/>
    </location>
</feature>
<dbReference type="InterPro" id="IPR019821">
    <property type="entry name" value="Kinesin_motor_CS"/>
</dbReference>
<feature type="non-terminal residue" evidence="18">
    <location>
        <position position="746"/>
    </location>
</feature>
<evidence type="ECO:0000256" key="14">
    <source>
        <dbReference type="PROSITE-ProRule" id="PRU00283"/>
    </source>
</evidence>
<dbReference type="InterPro" id="IPR001752">
    <property type="entry name" value="Kinesin_motor_dom"/>
</dbReference>
<dbReference type="GO" id="GO:0005524">
    <property type="term" value="F:ATP binding"/>
    <property type="evidence" value="ECO:0007669"/>
    <property type="project" value="UniProtKB-UniRule"/>
</dbReference>
<dbReference type="Pfam" id="PF00225">
    <property type="entry name" value="Kinesin"/>
    <property type="match status" value="1"/>
</dbReference>
<dbReference type="GeneID" id="30197944"/>
<evidence type="ECO:0000256" key="2">
    <source>
        <dbReference type="ARBA" id="ARBA00022490"/>
    </source>
</evidence>
<dbReference type="PANTHER" id="PTHR47970">
    <property type="entry name" value="KINESIN-LIKE PROTEIN KIF11"/>
    <property type="match status" value="1"/>
</dbReference>
<evidence type="ECO:0000256" key="3">
    <source>
        <dbReference type="ARBA" id="ARBA00022618"/>
    </source>
</evidence>
<dbReference type="InterPro" id="IPR036961">
    <property type="entry name" value="Kinesin_motor_dom_sf"/>
</dbReference>
<keyword evidence="7 14" id="KW-0067">ATP-binding</keyword>
<keyword evidence="3" id="KW-0132">Cell division</keyword>
<dbReference type="PROSITE" id="PS00411">
    <property type="entry name" value="KINESIN_MOTOR_1"/>
    <property type="match status" value="1"/>
</dbReference>
<keyword evidence="6" id="KW-0498">Mitosis</keyword>
<evidence type="ECO:0000256" key="7">
    <source>
        <dbReference type="ARBA" id="ARBA00022840"/>
    </source>
</evidence>
<dbReference type="GO" id="GO:0007019">
    <property type="term" value="P:microtubule depolymerization"/>
    <property type="evidence" value="ECO:0007669"/>
    <property type="project" value="EnsemblFungi"/>
</dbReference>
<keyword evidence="8 16" id="KW-0175">Coiled coil</keyword>
<feature type="coiled-coil region" evidence="16">
    <location>
        <begin position="399"/>
        <end position="465"/>
    </location>
</feature>
<feature type="binding site" evidence="14">
    <location>
        <begin position="89"/>
        <end position="96"/>
    </location>
    <ligand>
        <name>ATP</name>
        <dbReference type="ChEBI" id="CHEBI:30616"/>
    </ligand>
</feature>
<keyword evidence="2" id="KW-0963">Cytoplasm</keyword>
<dbReference type="PROSITE" id="PS50067">
    <property type="entry name" value="KINESIN_MOTOR_2"/>
    <property type="match status" value="1"/>
</dbReference>
<proteinExistence type="inferred from homology"/>
<evidence type="ECO:0000256" key="10">
    <source>
        <dbReference type="ARBA" id="ARBA00023212"/>
    </source>
</evidence>
<keyword evidence="10" id="KW-0206">Cytoskeleton</keyword>
<name>A0A1E3PC42_WICAA</name>
<dbReference type="Gene3D" id="3.40.850.10">
    <property type="entry name" value="Kinesin motor domain"/>
    <property type="match status" value="1"/>
</dbReference>
<accession>A0A1E3PC42</accession>
<keyword evidence="5 14" id="KW-0547">Nucleotide-binding</keyword>
<evidence type="ECO:0000256" key="4">
    <source>
        <dbReference type="ARBA" id="ARBA00022701"/>
    </source>
</evidence>
<dbReference type="GO" id="GO:0051301">
    <property type="term" value="P:cell division"/>
    <property type="evidence" value="ECO:0007669"/>
    <property type="project" value="UniProtKB-KW"/>
</dbReference>
<comment type="subcellular location">
    <subcellularLocation>
        <location evidence="1">Cytoplasm</location>
        <location evidence="1">Cytoskeleton</location>
        <location evidence="1">Spindle</location>
    </subcellularLocation>
</comment>
<reference evidence="18 19" key="1">
    <citation type="journal article" date="2016" name="Proc. Natl. Acad. Sci. U.S.A.">
        <title>Comparative genomics of biotechnologically important yeasts.</title>
        <authorList>
            <person name="Riley R."/>
            <person name="Haridas S."/>
            <person name="Wolfe K.H."/>
            <person name="Lopes M.R."/>
            <person name="Hittinger C.T."/>
            <person name="Goeker M."/>
            <person name="Salamov A.A."/>
            <person name="Wisecaver J.H."/>
            <person name="Long T.M."/>
            <person name="Calvey C.H."/>
            <person name="Aerts A.L."/>
            <person name="Barry K.W."/>
            <person name="Choi C."/>
            <person name="Clum A."/>
            <person name="Coughlan A.Y."/>
            <person name="Deshpande S."/>
            <person name="Douglass A.P."/>
            <person name="Hanson S.J."/>
            <person name="Klenk H.-P."/>
            <person name="LaButti K.M."/>
            <person name="Lapidus A."/>
            <person name="Lindquist E.A."/>
            <person name="Lipzen A.M."/>
            <person name="Meier-Kolthoff J.P."/>
            <person name="Ohm R.A."/>
            <person name="Otillar R.P."/>
            <person name="Pangilinan J.L."/>
            <person name="Peng Y."/>
            <person name="Rokas A."/>
            <person name="Rosa C.A."/>
            <person name="Scheuner C."/>
            <person name="Sibirny A.A."/>
            <person name="Slot J.C."/>
            <person name="Stielow J.B."/>
            <person name="Sun H."/>
            <person name="Kurtzman C.P."/>
            <person name="Blackwell M."/>
            <person name="Grigoriev I.V."/>
            <person name="Jeffries T.W."/>
        </authorList>
    </citation>
    <scope>NUCLEOTIDE SEQUENCE [LARGE SCALE GENOMIC DNA]</scope>
    <source>
        <strain evidence="19">ATCC 58044 / CBS 1984 / NCYC 433 / NRRL Y-366-8</strain>
    </source>
</reference>
<dbReference type="OrthoDB" id="3176171at2759"/>
<dbReference type="Proteomes" id="UP000094112">
    <property type="component" value="Unassembled WGS sequence"/>
</dbReference>
<feature type="coiled-coil region" evidence="16">
    <location>
        <begin position="652"/>
        <end position="679"/>
    </location>
</feature>
<evidence type="ECO:0000256" key="12">
    <source>
        <dbReference type="ARBA" id="ARBA00034704"/>
    </source>
</evidence>
<evidence type="ECO:0000313" key="18">
    <source>
        <dbReference type="EMBL" id="ODQ62965.1"/>
    </source>
</evidence>
<dbReference type="InterPro" id="IPR047149">
    <property type="entry name" value="KIF11-like"/>
</dbReference>
<evidence type="ECO:0000259" key="17">
    <source>
        <dbReference type="PROSITE" id="PS50067"/>
    </source>
</evidence>
<evidence type="ECO:0000256" key="8">
    <source>
        <dbReference type="ARBA" id="ARBA00023054"/>
    </source>
</evidence>
<dbReference type="PRINTS" id="PR00380">
    <property type="entry name" value="KINESINHEAVY"/>
</dbReference>
<dbReference type="EMBL" id="KV454208">
    <property type="protein sequence ID" value="ODQ62965.1"/>
    <property type="molecule type" value="Genomic_DNA"/>
</dbReference>
<evidence type="ECO:0000256" key="16">
    <source>
        <dbReference type="SAM" id="Coils"/>
    </source>
</evidence>
<evidence type="ECO:0000256" key="9">
    <source>
        <dbReference type="ARBA" id="ARBA00023175"/>
    </source>
</evidence>
<evidence type="ECO:0000256" key="1">
    <source>
        <dbReference type="ARBA" id="ARBA00004186"/>
    </source>
</evidence>
<dbReference type="SMART" id="SM00129">
    <property type="entry name" value="KISc"/>
    <property type="match status" value="1"/>
</dbReference>
<dbReference type="FunFam" id="3.40.850.10:FF:000051">
    <property type="entry name" value="Kinesin-like protein bimC"/>
    <property type="match status" value="1"/>
</dbReference>
<dbReference type="GO" id="GO:0008574">
    <property type="term" value="F:plus-end-directed microtubule motor activity"/>
    <property type="evidence" value="ECO:0007669"/>
    <property type="project" value="TreeGrafter"/>
</dbReference>
<comment type="function">
    <text evidence="13">Required for assembly of the mitotic spindle. Interacts with spindle microtubules to produce an outwardly directed force acting upon the poles. Following spindle assembly, CIN8 and KIP1 apparently act to oppose a force that draws separated poles back together. This force seems to be mediate by KAR3.</text>
</comment>
<keyword evidence="19" id="KW-1185">Reference proteome</keyword>
<dbReference type="CDD" id="cd01364">
    <property type="entry name" value="KISc_BimC_Eg5"/>
    <property type="match status" value="1"/>
</dbReference>
<dbReference type="GO" id="GO:1990537">
    <property type="term" value="C:mitotic spindle polar microtubule"/>
    <property type="evidence" value="ECO:0007669"/>
    <property type="project" value="EnsemblFungi"/>
</dbReference>
<evidence type="ECO:0000256" key="5">
    <source>
        <dbReference type="ARBA" id="ARBA00022741"/>
    </source>
</evidence>
<dbReference type="GO" id="GO:0000776">
    <property type="term" value="C:kinetochore"/>
    <property type="evidence" value="ECO:0007669"/>
    <property type="project" value="EnsemblFungi"/>
</dbReference>
<dbReference type="GO" id="GO:0000073">
    <property type="term" value="P:initial mitotic spindle pole body separation"/>
    <property type="evidence" value="ECO:0007669"/>
    <property type="project" value="EnsemblFungi"/>
</dbReference>
<evidence type="ECO:0000313" key="19">
    <source>
        <dbReference type="Proteomes" id="UP000094112"/>
    </source>
</evidence>
<dbReference type="SUPFAM" id="SSF52540">
    <property type="entry name" value="P-loop containing nucleoside triphosphate hydrolases"/>
    <property type="match status" value="1"/>
</dbReference>
<dbReference type="InterPro" id="IPR027417">
    <property type="entry name" value="P-loop_NTPase"/>
</dbReference>
<dbReference type="RefSeq" id="XP_019042172.1">
    <property type="nucleotide sequence ID" value="XM_019180698.1"/>
</dbReference>
<organism evidence="18 19">
    <name type="scientific">Wickerhamomyces anomalus (strain ATCC 58044 / CBS 1984 / NCYC 433 / NRRL Y-366-8)</name>
    <name type="common">Yeast</name>
    <name type="synonym">Hansenula anomala</name>
    <dbReference type="NCBI Taxonomy" id="683960"/>
    <lineage>
        <taxon>Eukaryota</taxon>
        <taxon>Fungi</taxon>
        <taxon>Dikarya</taxon>
        <taxon>Ascomycota</taxon>
        <taxon>Saccharomycotina</taxon>
        <taxon>Saccharomycetes</taxon>
        <taxon>Phaffomycetales</taxon>
        <taxon>Wickerhamomycetaceae</taxon>
        <taxon>Wickerhamomyces</taxon>
    </lineage>
</organism>
<keyword evidence="11" id="KW-0131">Cell cycle</keyword>
<evidence type="ECO:0000256" key="13">
    <source>
        <dbReference type="ARBA" id="ARBA00059896"/>
    </source>
</evidence>
<dbReference type="InterPro" id="IPR047241">
    <property type="entry name" value="KIF11-like_kin_motor_dom"/>
</dbReference>
<sequence length="746" mass="84631">ESHISVYVRCRSRNDREIKENSGVVVSTMGHMGKEVCLQTGPMSVSNKTYTFDRVFGAESDQEMVYDGIANSVLDEMLQGYNCTVFAYGQTGTGKTYTMSGDIEMSGNQLSENAGIIPRTLVALFKQLEKSPDFSVKISFIELYNEELRDLLVQNETGERKVRIFEEPSKKSIVVQGMEEIFIKSATEGMKVLSDGSYKRQVAATQCNDLSSRSHTVFTITVHMKEIDPISGEEYLKIGKLNLVDLAGSENINRSGAENKRAREAGMINQSLLTLGRVINALVDQSPHIPYRESKLTRLLQDSLGGQTKTCIIATISPAKVSLEETLSTLEYANRAKSIKNKPQVNSSMSKKMLIKEYVQEIERLRNDLNATRSKNGIYVTEENWQQVTAESESRRIQVDEQKLRMEVLEEQIKKFKTNFETQLAQLNKVEHELVDSKQQNEQLNGKLNETCANLNKTQQQLRLEEFVSEEYKNTEIQLLNIGTSLNKLLDDVVKSKDALHDIINKKATLEAENITILDLSKKEIVTRTNDMSLGIQQFQQNSSHLSNVLNENFTNMVNSQKSKIGNKCEGVSQISNYFVSAVDKVMEKLLSKSEVTKTQIGNIENVKSQLKSQIIDELNELKNDGVIASHTMETALGDLEKTIDENFDLLNQQVQSTLETVKTQLQTQTNEIIELKTKLVEHQFKYIDLIKHQAMKFESFREAEKQKSKFEKQQLLEQITSLIDNYDNNRNERIDTEVDSLKPEL</sequence>